<organism evidence="6 7">
    <name type="scientific">Aliiroseovarius crassostreae</name>
    <dbReference type="NCBI Taxonomy" id="154981"/>
    <lineage>
        <taxon>Bacteria</taxon>
        <taxon>Pseudomonadati</taxon>
        <taxon>Pseudomonadota</taxon>
        <taxon>Alphaproteobacteria</taxon>
        <taxon>Rhodobacterales</taxon>
        <taxon>Paracoccaceae</taxon>
        <taxon>Aliiroseovarius</taxon>
    </lineage>
</organism>
<evidence type="ECO:0000259" key="5">
    <source>
        <dbReference type="SMART" id="SM00563"/>
    </source>
</evidence>
<gene>
    <name evidence="6" type="ORF">AKJ29_06630</name>
</gene>
<comment type="pathway">
    <text evidence="1">Lipid metabolism.</text>
</comment>
<comment type="caution">
    <text evidence="6">The sequence shown here is derived from an EMBL/GenBank/DDBJ whole genome shotgun (WGS) entry which is preliminary data.</text>
</comment>
<feature type="domain" description="Phospholipid/glycerol acyltransferase" evidence="5">
    <location>
        <begin position="73"/>
        <end position="187"/>
    </location>
</feature>
<dbReference type="Pfam" id="PF01553">
    <property type="entry name" value="Acyltransferase"/>
    <property type="match status" value="1"/>
</dbReference>
<dbReference type="InterPro" id="IPR002123">
    <property type="entry name" value="Plipid/glycerol_acylTrfase"/>
</dbReference>
<sequence>MRHAIQWVRSLLFITQMYLVLPIIGFGFIPLIWVKKDFTFVAIRAYCNWVRWTASWMVGLKSEIRGDVPQDEVIIAAKHQSFFDILLIASVLPRPKYIMKKQLKWAPVIGLYGKYTNSVPVDRGKRGAAIKQMVADVKSGAAAPGQLVIFPQGTRVAAGAEKPYKVGAGVLYKETAQDVVPAATNVGVFWKRHGIMRYPGTAVVEFLPRIEAGKDLKSFMSEMEAAVETRSNALMEEAGFDLKTGKRNF</sequence>
<dbReference type="AlphaFoldDB" id="A0A0P7I6A2"/>
<dbReference type="EMBL" id="LKBA01000001">
    <property type="protein sequence ID" value="KPN64894.1"/>
    <property type="molecule type" value="Genomic_DNA"/>
</dbReference>
<evidence type="ECO:0000256" key="4">
    <source>
        <dbReference type="SAM" id="Phobius"/>
    </source>
</evidence>
<evidence type="ECO:0000313" key="7">
    <source>
        <dbReference type="Proteomes" id="UP000050471"/>
    </source>
</evidence>
<evidence type="ECO:0000256" key="1">
    <source>
        <dbReference type="ARBA" id="ARBA00005189"/>
    </source>
</evidence>
<reference evidence="6 7" key="1">
    <citation type="submission" date="2015-09" db="EMBL/GenBank/DDBJ databases">
        <title>Draft genome sequence of Aliiroseovarius crassostreae CV919-312TSm, the causative agent of Roseovarius Oyster Disease (formerly Juvenile Oyster Disease).</title>
        <authorList>
            <person name="Kessner L."/>
            <person name="Spinard E."/>
            <person name="Nelson D."/>
        </authorList>
    </citation>
    <scope>NUCLEOTIDE SEQUENCE [LARGE SCALE GENOMIC DNA]</scope>
    <source>
        <strain evidence="6 7">CV919-312</strain>
    </source>
</reference>
<keyword evidence="4" id="KW-0472">Membrane</keyword>
<dbReference type="Proteomes" id="UP000050471">
    <property type="component" value="Unassembled WGS sequence"/>
</dbReference>
<proteinExistence type="predicted"/>
<dbReference type="STRING" id="154981.AKJ29_06630"/>
<name>A0A0P7I6A2_9RHOB</name>
<evidence type="ECO:0000256" key="3">
    <source>
        <dbReference type="ARBA" id="ARBA00023315"/>
    </source>
</evidence>
<evidence type="ECO:0000313" key="6">
    <source>
        <dbReference type="EMBL" id="KPN64894.1"/>
    </source>
</evidence>
<keyword evidence="7" id="KW-1185">Reference proteome</keyword>
<dbReference type="PANTHER" id="PTHR10434">
    <property type="entry name" value="1-ACYL-SN-GLYCEROL-3-PHOSPHATE ACYLTRANSFERASE"/>
    <property type="match status" value="1"/>
</dbReference>
<keyword evidence="3 6" id="KW-0012">Acyltransferase</keyword>
<dbReference type="RefSeq" id="WP_055187373.1">
    <property type="nucleotide sequence ID" value="NZ_FPBS01000008.1"/>
</dbReference>
<feature type="transmembrane region" description="Helical" evidence="4">
    <location>
        <begin position="12"/>
        <end position="34"/>
    </location>
</feature>
<dbReference type="SUPFAM" id="SSF69593">
    <property type="entry name" value="Glycerol-3-phosphate (1)-acyltransferase"/>
    <property type="match status" value="1"/>
</dbReference>
<evidence type="ECO:0000256" key="2">
    <source>
        <dbReference type="ARBA" id="ARBA00022679"/>
    </source>
</evidence>
<protein>
    <submittedName>
        <fullName evidence="6">Glycerol acyltransferase</fullName>
    </submittedName>
</protein>
<keyword evidence="4" id="KW-0812">Transmembrane</keyword>
<dbReference type="SMART" id="SM00563">
    <property type="entry name" value="PlsC"/>
    <property type="match status" value="1"/>
</dbReference>
<keyword evidence="2 6" id="KW-0808">Transferase</keyword>
<dbReference type="GO" id="GO:0006654">
    <property type="term" value="P:phosphatidic acid biosynthetic process"/>
    <property type="evidence" value="ECO:0007669"/>
    <property type="project" value="TreeGrafter"/>
</dbReference>
<keyword evidence="4" id="KW-1133">Transmembrane helix</keyword>
<dbReference type="OrthoDB" id="5290997at2"/>
<accession>A0A0P7I6A2</accession>
<dbReference type="CDD" id="cd07989">
    <property type="entry name" value="LPLAT_AGPAT-like"/>
    <property type="match status" value="1"/>
</dbReference>
<dbReference type="PANTHER" id="PTHR10434:SF11">
    <property type="entry name" value="1-ACYL-SN-GLYCEROL-3-PHOSPHATE ACYLTRANSFERASE"/>
    <property type="match status" value="1"/>
</dbReference>
<dbReference type="GO" id="GO:0003841">
    <property type="term" value="F:1-acylglycerol-3-phosphate O-acyltransferase activity"/>
    <property type="evidence" value="ECO:0007669"/>
    <property type="project" value="TreeGrafter"/>
</dbReference>